<sequence>QKAATAKSFNSFNDVVKMAESFHNKSSTSTSLHSTLSEQSLANVKPKTPVCSLNNKEFEISPFKPLVNDSAIKKKVSMVISRLEDDDDITPTATIAKGMKSTHHVERGLSKDSGFNDAQSDSAGSSEPTFTTIRNRDTTISPGNAEKQSVKSNGVATIVEAQTANSGEEVHISFDESDGEVDVVTEDVQVENHENNKTGGEDNDDYVDKNNNLNTKAKDETIAKSLDSSTELSTEQQHKLPRLNVLKLWSIKAVKTRTHMGIIVEGQRSEDPEGELWHSTAIVSRVNAKLLQTKSGSQYRLVGPINETVTLQQGFSSEFVKSFKYGFPSNWLSLVSDHFNSQSSSESEDEKSVPDQLVKKETRPTSKKIKHSKTTATPPESKVKIKGKDTALKTPVNRKLPKEVELKTTRSGRMVKPPLAWWRGQRILTDRHHNLEGIDPGGEEHTPISPMYSVDFKLPLKVRLPPSL</sequence>
<evidence type="ECO:0000259" key="2">
    <source>
        <dbReference type="Pfam" id="PF09133"/>
    </source>
</evidence>
<dbReference type="PANTHER" id="PTHR16124">
    <property type="entry name" value="MIS18-BINDING PROTEIN 1"/>
    <property type="match status" value="1"/>
</dbReference>
<name>A0ABN8SZT2_9CNID</name>
<accession>A0ABN8SZT2</accession>
<dbReference type="Proteomes" id="UP001159427">
    <property type="component" value="Unassembled WGS sequence"/>
</dbReference>
<feature type="region of interest" description="Disordered" evidence="1">
    <location>
        <begin position="342"/>
        <end position="384"/>
    </location>
</feature>
<evidence type="ECO:0000256" key="1">
    <source>
        <dbReference type="SAM" id="MobiDB-lite"/>
    </source>
</evidence>
<evidence type="ECO:0000313" key="4">
    <source>
        <dbReference type="Proteomes" id="UP001159427"/>
    </source>
</evidence>
<protein>
    <recommendedName>
        <fullName evidence="2">SANTA domain-containing protein</fullName>
    </recommendedName>
</protein>
<proteinExistence type="predicted"/>
<comment type="caution">
    <text evidence="3">The sequence shown here is derived from an EMBL/GenBank/DDBJ whole genome shotgun (WGS) entry which is preliminary data.</text>
</comment>
<gene>
    <name evidence="3" type="ORF">PEVE_00033284</name>
</gene>
<feature type="domain" description="SANTA" evidence="2">
    <location>
        <begin position="246"/>
        <end position="332"/>
    </location>
</feature>
<organism evidence="3 4">
    <name type="scientific">Porites evermanni</name>
    <dbReference type="NCBI Taxonomy" id="104178"/>
    <lineage>
        <taxon>Eukaryota</taxon>
        <taxon>Metazoa</taxon>
        <taxon>Cnidaria</taxon>
        <taxon>Anthozoa</taxon>
        <taxon>Hexacorallia</taxon>
        <taxon>Scleractinia</taxon>
        <taxon>Fungiina</taxon>
        <taxon>Poritidae</taxon>
        <taxon>Porites</taxon>
    </lineage>
</organism>
<feature type="compositionally biased region" description="Basic and acidic residues" evidence="1">
    <location>
        <begin position="350"/>
        <end position="364"/>
    </location>
</feature>
<feature type="compositionally biased region" description="Polar residues" evidence="1">
    <location>
        <begin position="116"/>
        <end position="153"/>
    </location>
</feature>
<keyword evidence="4" id="KW-1185">Reference proteome</keyword>
<feature type="region of interest" description="Disordered" evidence="1">
    <location>
        <begin position="107"/>
        <end position="153"/>
    </location>
</feature>
<feature type="non-terminal residue" evidence="3">
    <location>
        <position position="1"/>
    </location>
</feature>
<dbReference type="InterPro" id="IPR039110">
    <property type="entry name" value="KNL2-like"/>
</dbReference>
<dbReference type="PANTHER" id="PTHR16124:SF3">
    <property type="entry name" value="MIS18-BINDING PROTEIN 1"/>
    <property type="match status" value="1"/>
</dbReference>
<dbReference type="Pfam" id="PF09133">
    <property type="entry name" value="SANTA"/>
    <property type="match status" value="1"/>
</dbReference>
<reference evidence="3 4" key="1">
    <citation type="submission" date="2022-05" db="EMBL/GenBank/DDBJ databases">
        <authorList>
            <consortium name="Genoscope - CEA"/>
            <person name="William W."/>
        </authorList>
    </citation>
    <scope>NUCLEOTIDE SEQUENCE [LARGE SCALE GENOMIC DNA]</scope>
</reference>
<evidence type="ECO:0000313" key="3">
    <source>
        <dbReference type="EMBL" id="CAH3196690.1"/>
    </source>
</evidence>
<feature type="compositionally biased region" description="Basic and acidic residues" evidence="1">
    <location>
        <begin position="190"/>
        <end position="200"/>
    </location>
</feature>
<dbReference type="EMBL" id="CALNXI010004938">
    <property type="protein sequence ID" value="CAH3196690.1"/>
    <property type="molecule type" value="Genomic_DNA"/>
</dbReference>
<dbReference type="InterPro" id="IPR015216">
    <property type="entry name" value="SANTA"/>
</dbReference>
<feature type="region of interest" description="Disordered" evidence="1">
    <location>
        <begin position="190"/>
        <end position="221"/>
    </location>
</feature>